<sequence length="61" mass="6179">MATAAAAVYRIASLASLPQPLLHQLAAVNAEVGDEKLCLVSSQTARTTMAAAAMAPPPGFL</sequence>
<dbReference type="Gramene" id="OPUNC06G08180.1">
    <property type="protein sequence ID" value="OPUNC06G08180.1"/>
    <property type="gene ID" value="OPUNC06G08180"/>
</dbReference>
<protein>
    <submittedName>
        <fullName evidence="1">Uncharacterized protein</fullName>
    </submittedName>
</protein>
<dbReference type="HOGENOM" id="CLU_2926713_0_0_1"/>
<dbReference type="AlphaFoldDB" id="A0A0E0L9P7"/>
<evidence type="ECO:0000313" key="2">
    <source>
        <dbReference type="Proteomes" id="UP000026962"/>
    </source>
</evidence>
<accession>A0A0E0L9P7</accession>
<reference evidence="1" key="1">
    <citation type="submission" date="2015-04" db="UniProtKB">
        <authorList>
            <consortium name="EnsemblPlants"/>
        </authorList>
    </citation>
    <scope>IDENTIFICATION</scope>
</reference>
<keyword evidence="2" id="KW-1185">Reference proteome</keyword>
<organism evidence="1">
    <name type="scientific">Oryza punctata</name>
    <name type="common">Red rice</name>
    <dbReference type="NCBI Taxonomy" id="4537"/>
    <lineage>
        <taxon>Eukaryota</taxon>
        <taxon>Viridiplantae</taxon>
        <taxon>Streptophyta</taxon>
        <taxon>Embryophyta</taxon>
        <taxon>Tracheophyta</taxon>
        <taxon>Spermatophyta</taxon>
        <taxon>Magnoliopsida</taxon>
        <taxon>Liliopsida</taxon>
        <taxon>Poales</taxon>
        <taxon>Poaceae</taxon>
        <taxon>BOP clade</taxon>
        <taxon>Oryzoideae</taxon>
        <taxon>Oryzeae</taxon>
        <taxon>Oryzinae</taxon>
        <taxon>Oryza</taxon>
    </lineage>
</organism>
<proteinExistence type="predicted"/>
<dbReference type="EnsemblPlants" id="OPUNC06G08180.1">
    <property type="protein sequence ID" value="OPUNC06G08180.1"/>
    <property type="gene ID" value="OPUNC06G08180"/>
</dbReference>
<reference evidence="1" key="2">
    <citation type="submission" date="2018-05" db="EMBL/GenBank/DDBJ databases">
        <title>OpunRS2 (Oryza punctata Reference Sequence Version 2).</title>
        <authorList>
            <person name="Zhang J."/>
            <person name="Kudrna D."/>
            <person name="Lee S."/>
            <person name="Talag J."/>
            <person name="Welchert J."/>
            <person name="Wing R.A."/>
        </authorList>
    </citation>
    <scope>NUCLEOTIDE SEQUENCE [LARGE SCALE GENOMIC DNA]</scope>
</reference>
<name>A0A0E0L9P7_ORYPU</name>
<evidence type="ECO:0000313" key="1">
    <source>
        <dbReference type="EnsemblPlants" id="OPUNC06G08180.1"/>
    </source>
</evidence>
<dbReference type="Proteomes" id="UP000026962">
    <property type="component" value="Chromosome 6"/>
</dbReference>